<dbReference type="SMART" id="SM00046">
    <property type="entry name" value="DAGKc"/>
    <property type="match status" value="1"/>
</dbReference>
<evidence type="ECO:0000259" key="1">
    <source>
        <dbReference type="PROSITE" id="PS50146"/>
    </source>
</evidence>
<gene>
    <name evidence="2" type="ORF">SCF082_LOCUS7825</name>
</gene>
<dbReference type="InterPro" id="IPR050187">
    <property type="entry name" value="Lipid_Phosphate_FormReg"/>
</dbReference>
<feature type="domain" description="DAGKc" evidence="1">
    <location>
        <begin position="136"/>
        <end position="242"/>
    </location>
</feature>
<dbReference type="PANTHER" id="PTHR12358">
    <property type="entry name" value="SPHINGOSINE KINASE"/>
    <property type="match status" value="1"/>
</dbReference>
<protein>
    <submittedName>
        <fullName evidence="2">DAGKc domain-containing protein</fullName>
    </submittedName>
</protein>
<dbReference type="InterPro" id="IPR017438">
    <property type="entry name" value="ATP-NAD_kinase_N"/>
</dbReference>
<dbReference type="EMBL" id="CAXAMM010004447">
    <property type="protein sequence ID" value="CAK9003624.1"/>
    <property type="molecule type" value="Genomic_DNA"/>
</dbReference>
<organism evidence="2 3">
    <name type="scientific">Durusdinium trenchii</name>
    <dbReference type="NCBI Taxonomy" id="1381693"/>
    <lineage>
        <taxon>Eukaryota</taxon>
        <taxon>Sar</taxon>
        <taxon>Alveolata</taxon>
        <taxon>Dinophyceae</taxon>
        <taxon>Suessiales</taxon>
        <taxon>Symbiodiniaceae</taxon>
        <taxon>Durusdinium</taxon>
    </lineage>
</organism>
<sequence length="453" mass="50207">MAMASLSPAFVAPSSHGVLLSSTDLSGAGSRTTWRGEAASLCRAPSRLPERCLGLVMLAKGRRKWKRKATRVRRYETNTWPAKDSCEVNFDEALSSIQQRSVALILNRNAKGVNKKVESKLQGIVGPARTFACCSEEDAEHALRKVMDDCECKVVVCGGGDGTVTSLLNMMAKLREEAVSNERELKSSPTMCVLRLGTGNALAYLTGAQKNYAKDLSDLVDHVEEEEVPEIPTSTICLTAEGLPSDSPDKMHCFFAGLGYDARMLQDYMWLRDKTKENRFLSKMLHNPLGYLVALALRTLPATMRGEHVFHVKVTNLGEDAYSMDPRRGDWAFECKKGQVIYEGETGIVSVGTVPYYGGGFRLFPFAGVRPGYAHLRLSHIHPAAATFNIRPLWQGTYRDYKHVHDFLVKDVMVEVDQPTPLHHSGDFMGTASKVRFQVTSDGSTRLVDFFED</sequence>
<evidence type="ECO:0000313" key="2">
    <source>
        <dbReference type="EMBL" id="CAK9003624.1"/>
    </source>
</evidence>
<dbReference type="Proteomes" id="UP001642464">
    <property type="component" value="Unassembled WGS sequence"/>
</dbReference>
<keyword evidence="3" id="KW-1185">Reference proteome</keyword>
<dbReference type="SUPFAM" id="SSF111331">
    <property type="entry name" value="NAD kinase/diacylglycerol kinase-like"/>
    <property type="match status" value="1"/>
</dbReference>
<evidence type="ECO:0000313" key="3">
    <source>
        <dbReference type="Proteomes" id="UP001642464"/>
    </source>
</evidence>
<dbReference type="Gene3D" id="2.60.200.40">
    <property type="match status" value="1"/>
</dbReference>
<accession>A0ABP0IQC1</accession>
<dbReference type="PANTHER" id="PTHR12358:SF54">
    <property type="entry name" value="SPHINGOSINE KINASE RELATED PROTEIN"/>
    <property type="match status" value="1"/>
</dbReference>
<name>A0ABP0IQC1_9DINO</name>
<dbReference type="Gene3D" id="3.40.50.10330">
    <property type="entry name" value="Probable inorganic polyphosphate/atp-NAD kinase, domain 1"/>
    <property type="match status" value="1"/>
</dbReference>
<dbReference type="InterPro" id="IPR001206">
    <property type="entry name" value="Diacylglycerol_kinase_cat_dom"/>
</dbReference>
<dbReference type="PROSITE" id="PS50146">
    <property type="entry name" value="DAGK"/>
    <property type="match status" value="1"/>
</dbReference>
<reference evidence="2 3" key="1">
    <citation type="submission" date="2024-02" db="EMBL/GenBank/DDBJ databases">
        <authorList>
            <person name="Chen Y."/>
            <person name="Shah S."/>
            <person name="Dougan E. K."/>
            <person name="Thang M."/>
            <person name="Chan C."/>
        </authorList>
    </citation>
    <scope>NUCLEOTIDE SEQUENCE [LARGE SCALE GENOMIC DNA]</scope>
</reference>
<comment type="caution">
    <text evidence="2">The sequence shown here is derived from an EMBL/GenBank/DDBJ whole genome shotgun (WGS) entry which is preliminary data.</text>
</comment>
<dbReference type="InterPro" id="IPR016064">
    <property type="entry name" value="NAD/diacylglycerol_kinase_sf"/>
</dbReference>
<dbReference type="Pfam" id="PF00781">
    <property type="entry name" value="DAGK_cat"/>
    <property type="match status" value="1"/>
</dbReference>
<proteinExistence type="predicted"/>